<dbReference type="Pfam" id="PF01900">
    <property type="entry name" value="RNase_P_Rpp14"/>
    <property type="match status" value="1"/>
</dbReference>
<name>A0AAN8PQ80_PATCE</name>
<protein>
    <submittedName>
        <fullName evidence="3">Uncharacterized protein</fullName>
    </submittedName>
</protein>
<dbReference type="GO" id="GO:0005730">
    <property type="term" value="C:nucleolus"/>
    <property type="evidence" value="ECO:0007669"/>
    <property type="project" value="TreeGrafter"/>
</dbReference>
<evidence type="ECO:0000313" key="3">
    <source>
        <dbReference type="EMBL" id="KAK6175871.1"/>
    </source>
</evidence>
<organism evidence="3 4">
    <name type="scientific">Patella caerulea</name>
    <name type="common">Rayed Mediterranean limpet</name>
    <dbReference type="NCBI Taxonomy" id="87958"/>
    <lineage>
        <taxon>Eukaryota</taxon>
        <taxon>Metazoa</taxon>
        <taxon>Spiralia</taxon>
        <taxon>Lophotrochozoa</taxon>
        <taxon>Mollusca</taxon>
        <taxon>Gastropoda</taxon>
        <taxon>Patellogastropoda</taxon>
        <taxon>Patelloidea</taxon>
        <taxon>Patellidae</taxon>
        <taxon>Patella</taxon>
    </lineage>
</organism>
<dbReference type="InterPro" id="IPR002759">
    <property type="entry name" value="Pop5/Rpp14/Rnp2-like"/>
</dbReference>
<keyword evidence="2" id="KW-0819">tRNA processing</keyword>
<dbReference type="GO" id="GO:0033204">
    <property type="term" value="F:ribonuclease P RNA binding"/>
    <property type="evidence" value="ECO:0007669"/>
    <property type="project" value="TreeGrafter"/>
</dbReference>
<dbReference type="Gene3D" id="3.30.70.3250">
    <property type="entry name" value="Ribonuclease P, Pop5 subunit"/>
    <property type="match status" value="1"/>
</dbReference>
<dbReference type="GO" id="GO:0030681">
    <property type="term" value="C:multimeric ribonuclease P complex"/>
    <property type="evidence" value="ECO:0007669"/>
    <property type="project" value="TreeGrafter"/>
</dbReference>
<dbReference type="PANTHER" id="PTHR15441">
    <property type="entry name" value="RIBONUCLEASE P PROTEIN SUBUNIT P14"/>
    <property type="match status" value="1"/>
</dbReference>
<evidence type="ECO:0000313" key="4">
    <source>
        <dbReference type="Proteomes" id="UP001347796"/>
    </source>
</evidence>
<sequence length="85" mass="9597">MAMKQLFGEVGASTCVDVLKFDEKNKWSIVRVDSRSLIKLRSALTLYSSFLDSQKPCAFRVHQVSQHLMTLAANSRVESVEFSND</sequence>
<gene>
    <name evidence="3" type="ORF">SNE40_014248</name>
</gene>
<proteinExistence type="inferred from homology"/>
<dbReference type="Proteomes" id="UP001347796">
    <property type="component" value="Unassembled WGS sequence"/>
</dbReference>
<reference evidence="3 4" key="1">
    <citation type="submission" date="2024-01" db="EMBL/GenBank/DDBJ databases">
        <title>The genome of the rayed Mediterranean limpet Patella caerulea (Linnaeus, 1758).</title>
        <authorList>
            <person name="Anh-Thu Weber A."/>
            <person name="Halstead-Nussloch G."/>
        </authorList>
    </citation>
    <scope>NUCLEOTIDE SEQUENCE [LARGE SCALE GENOMIC DNA]</scope>
    <source>
        <strain evidence="3">AATW-2023a</strain>
        <tissue evidence="3">Whole specimen</tissue>
    </source>
</reference>
<dbReference type="SUPFAM" id="SSF160350">
    <property type="entry name" value="Rnp2-like"/>
    <property type="match status" value="1"/>
</dbReference>
<accession>A0AAN8PQ80</accession>
<dbReference type="PANTHER" id="PTHR15441:SF1">
    <property type="entry name" value="RIBONUCLEASE P PROTEIN SUBUNIT P14"/>
    <property type="match status" value="1"/>
</dbReference>
<dbReference type="InterPro" id="IPR038085">
    <property type="entry name" value="Rnp2-like_sf"/>
</dbReference>
<keyword evidence="4" id="KW-1185">Reference proteome</keyword>
<dbReference type="AlphaFoldDB" id="A0AAN8PQ80"/>
<evidence type="ECO:0000256" key="2">
    <source>
        <dbReference type="ARBA" id="ARBA00022694"/>
    </source>
</evidence>
<dbReference type="EMBL" id="JAZGQO010000010">
    <property type="protein sequence ID" value="KAK6175871.1"/>
    <property type="molecule type" value="Genomic_DNA"/>
</dbReference>
<comment type="caution">
    <text evidence="3">The sequence shown here is derived from an EMBL/GenBank/DDBJ whole genome shotgun (WGS) entry which is preliminary data.</text>
</comment>
<evidence type="ECO:0000256" key="1">
    <source>
        <dbReference type="ARBA" id="ARBA00010800"/>
    </source>
</evidence>
<dbReference type="GO" id="GO:0001682">
    <property type="term" value="P:tRNA 5'-leader removal"/>
    <property type="evidence" value="ECO:0007669"/>
    <property type="project" value="InterPro"/>
</dbReference>
<comment type="similarity">
    <text evidence="1">Belongs to the eukaryotic/archaeal RNase P protein component 2 family.</text>
</comment>